<evidence type="ECO:0000313" key="2">
    <source>
        <dbReference type="EMBL" id="GER54688.1"/>
    </source>
</evidence>
<keyword evidence="3" id="KW-1185">Reference proteome</keyword>
<organism evidence="2 3">
    <name type="scientific">Striga asiatica</name>
    <name type="common">Asiatic witchweed</name>
    <name type="synonym">Buchnera asiatica</name>
    <dbReference type="NCBI Taxonomy" id="4170"/>
    <lineage>
        <taxon>Eukaryota</taxon>
        <taxon>Viridiplantae</taxon>
        <taxon>Streptophyta</taxon>
        <taxon>Embryophyta</taxon>
        <taxon>Tracheophyta</taxon>
        <taxon>Spermatophyta</taxon>
        <taxon>Magnoliopsida</taxon>
        <taxon>eudicotyledons</taxon>
        <taxon>Gunneridae</taxon>
        <taxon>Pentapetalae</taxon>
        <taxon>asterids</taxon>
        <taxon>lamiids</taxon>
        <taxon>Lamiales</taxon>
        <taxon>Orobanchaceae</taxon>
        <taxon>Buchnereae</taxon>
        <taxon>Striga</taxon>
    </lineage>
</organism>
<accession>A0A5A7RB96</accession>
<feature type="coiled-coil region" evidence="1">
    <location>
        <begin position="52"/>
        <end position="93"/>
    </location>
</feature>
<dbReference type="AlphaFoldDB" id="A0A5A7RB96"/>
<name>A0A5A7RB96_STRAF</name>
<feature type="non-terminal residue" evidence="2">
    <location>
        <position position="1"/>
    </location>
</feature>
<sequence length="100" mass="11782">IIQIAVVGCELKFALRGKLQIVEDDISRASIGLRLNEMEESSKSADIEKFEVLKFEEENKKLKKLNFQFEEKNKKLKKLNFEFEEENKKLKTDDEKMVNN</sequence>
<reference evidence="3" key="1">
    <citation type="journal article" date="2019" name="Curr. Biol.">
        <title>Genome Sequence of Striga asiatica Provides Insight into the Evolution of Plant Parasitism.</title>
        <authorList>
            <person name="Yoshida S."/>
            <person name="Kim S."/>
            <person name="Wafula E.K."/>
            <person name="Tanskanen J."/>
            <person name="Kim Y.M."/>
            <person name="Honaas L."/>
            <person name="Yang Z."/>
            <person name="Spallek T."/>
            <person name="Conn C.E."/>
            <person name="Ichihashi Y."/>
            <person name="Cheong K."/>
            <person name="Cui S."/>
            <person name="Der J.P."/>
            <person name="Gundlach H."/>
            <person name="Jiao Y."/>
            <person name="Hori C."/>
            <person name="Ishida J.K."/>
            <person name="Kasahara H."/>
            <person name="Kiba T."/>
            <person name="Kim M.S."/>
            <person name="Koo N."/>
            <person name="Laohavisit A."/>
            <person name="Lee Y.H."/>
            <person name="Lumba S."/>
            <person name="McCourt P."/>
            <person name="Mortimer J.C."/>
            <person name="Mutuku J.M."/>
            <person name="Nomura T."/>
            <person name="Sasaki-Sekimoto Y."/>
            <person name="Seto Y."/>
            <person name="Wang Y."/>
            <person name="Wakatake T."/>
            <person name="Sakakibara H."/>
            <person name="Demura T."/>
            <person name="Yamaguchi S."/>
            <person name="Yoneyama K."/>
            <person name="Manabe R.I."/>
            <person name="Nelson D.C."/>
            <person name="Schulman A.H."/>
            <person name="Timko M.P."/>
            <person name="dePamphilis C.W."/>
            <person name="Choi D."/>
            <person name="Shirasu K."/>
        </authorList>
    </citation>
    <scope>NUCLEOTIDE SEQUENCE [LARGE SCALE GENOMIC DNA]</scope>
    <source>
        <strain evidence="3">cv. UVA1</strain>
    </source>
</reference>
<protein>
    <submittedName>
        <fullName evidence="2">BRCA1 domain containing protein</fullName>
    </submittedName>
</protein>
<evidence type="ECO:0000313" key="3">
    <source>
        <dbReference type="Proteomes" id="UP000325081"/>
    </source>
</evidence>
<proteinExistence type="predicted"/>
<gene>
    <name evidence="2" type="ORF">STAS_32305</name>
</gene>
<dbReference type="Proteomes" id="UP000325081">
    <property type="component" value="Unassembled WGS sequence"/>
</dbReference>
<comment type="caution">
    <text evidence="2">The sequence shown here is derived from an EMBL/GenBank/DDBJ whole genome shotgun (WGS) entry which is preliminary data.</text>
</comment>
<keyword evidence="1" id="KW-0175">Coiled coil</keyword>
<evidence type="ECO:0000256" key="1">
    <source>
        <dbReference type="SAM" id="Coils"/>
    </source>
</evidence>
<dbReference type="EMBL" id="BKCP01011404">
    <property type="protein sequence ID" value="GER54688.1"/>
    <property type="molecule type" value="Genomic_DNA"/>
</dbReference>